<reference evidence="2 3" key="1">
    <citation type="submission" date="2019-05" db="EMBL/GenBank/DDBJ databases">
        <title>Whole genome sequence analysis of Cupriavidus campinensis S14E4C strain.</title>
        <authorList>
            <person name="Abbaszade G."/>
            <person name="Szabo A."/>
            <person name="Toumi M."/>
            <person name="Toth E."/>
        </authorList>
    </citation>
    <scope>NUCLEOTIDE SEQUENCE [LARGE SCALE GENOMIC DNA]</scope>
    <source>
        <strain evidence="2 3">S14E4C</strain>
    </source>
</reference>
<feature type="domain" description="DUF3850" evidence="1">
    <location>
        <begin position="4"/>
        <end position="80"/>
    </location>
</feature>
<evidence type="ECO:0000313" key="2">
    <source>
        <dbReference type="EMBL" id="TSP11475.1"/>
    </source>
</evidence>
<comment type="caution">
    <text evidence="2">The sequence shown here is derived from an EMBL/GenBank/DDBJ whole genome shotgun (WGS) entry which is preliminary data.</text>
</comment>
<accession>A0ABY3EKI2</accession>
<evidence type="ECO:0000313" key="3">
    <source>
        <dbReference type="Proteomes" id="UP000318943"/>
    </source>
</evidence>
<gene>
    <name evidence="2" type="ORF">FGG12_17720</name>
</gene>
<evidence type="ECO:0000259" key="1">
    <source>
        <dbReference type="Pfam" id="PF12961"/>
    </source>
</evidence>
<dbReference type="InterPro" id="IPR015947">
    <property type="entry name" value="PUA-like_sf"/>
</dbReference>
<dbReference type="EMBL" id="VCIZ01000010">
    <property type="protein sequence ID" value="TSP11475.1"/>
    <property type="molecule type" value="Genomic_DNA"/>
</dbReference>
<protein>
    <submittedName>
        <fullName evidence="2">DUF3850 domain-containing protein</fullName>
    </submittedName>
</protein>
<dbReference type="RefSeq" id="WP_144199606.1">
    <property type="nucleotide sequence ID" value="NZ_VCIZ01000010.1"/>
</dbReference>
<dbReference type="InterPro" id="IPR039440">
    <property type="entry name" value="DUF3850"/>
</dbReference>
<proteinExistence type="predicted"/>
<keyword evidence="3" id="KW-1185">Reference proteome</keyword>
<dbReference type="Gene3D" id="2.30.130.30">
    <property type="entry name" value="Hypothetical protein"/>
    <property type="match status" value="1"/>
</dbReference>
<organism evidence="2 3">
    <name type="scientific">Cupriavidus campinensis</name>
    <dbReference type="NCBI Taxonomy" id="151783"/>
    <lineage>
        <taxon>Bacteria</taxon>
        <taxon>Pseudomonadati</taxon>
        <taxon>Pseudomonadota</taxon>
        <taxon>Betaproteobacteria</taxon>
        <taxon>Burkholderiales</taxon>
        <taxon>Burkholderiaceae</taxon>
        <taxon>Cupriavidus</taxon>
    </lineage>
</organism>
<dbReference type="Pfam" id="PF12961">
    <property type="entry name" value="DUF3850"/>
    <property type="match status" value="1"/>
</dbReference>
<dbReference type="Proteomes" id="UP000318943">
    <property type="component" value="Unassembled WGS sequence"/>
</dbReference>
<name>A0ABY3EKI2_9BURK</name>
<dbReference type="SUPFAM" id="SSF88697">
    <property type="entry name" value="PUA domain-like"/>
    <property type="match status" value="1"/>
</dbReference>
<sequence>MSDIHELKADPTPFDDVYSGRKTAEVRLDDRGYKVGDVLHLREHQRSGLVGGQYTGRELRRRITHIQRGYGLPDGVVVLSLESRPTPEQLGEARDARNIESYRIWAISEGVTTTTLGYKIWRAAIDAAMGGAS</sequence>